<dbReference type="Gene3D" id="3.40.1350.10">
    <property type="match status" value="1"/>
</dbReference>
<reference evidence="2 3" key="1">
    <citation type="submission" date="2019-08" db="EMBL/GenBank/DDBJ databases">
        <authorList>
            <person name="Peeters C."/>
        </authorList>
    </citation>
    <scope>NUCLEOTIDE SEQUENCE [LARGE SCALE GENOMIC DNA]</scope>
    <source>
        <strain evidence="2 3">LMG 31014</strain>
    </source>
</reference>
<feature type="domain" description="Restriction endonuclease type IV Mrr" evidence="1">
    <location>
        <begin position="115"/>
        <end position="204"/>
    </location>
</feature>
<accession>A0ABY6VN58</accession>
<sequence length="292" mass="31508">MKPRDILTRLEDVIGAAGAPRRLRDVIEYELRWHFGILEIQAAETAERFELRVAELIIAKQNAADHQGTFATLSIIGSAGNVVVGSCREAPGDGAAVLAAKLNRLQAEPLLAAMKTLSFEDFERFGACVLRELGAQSVSVTAHSNDQGIDFFGVLNLGGLQNFPMQFFRLTHDVELRFAGQAKHYPTRSVGTATVRELIGSISLARSGTFSSETTAFDSLRLKPFNPLLPLLFTTGTITAGAERLASDAGIIARGGVQLAVFLADRGVGMIEAADGTRAFDQGTFQQWLNQT</sequence>
<dbReference type="RefSeq" id="WP_150550091.1">
    <property type="nucleotide sequence ID" value="NZ_CABPSG010000001.1"/>
</dbReference>
<organism evidence="2 3">
    <name type="scientific">Pandoraea soli</name>
    <dbReference type="NCBI Taxonomy" id="2508293"/>
    <lineage>
        <taxon>Bacteria</taxon>
        <taxon>Pseudomonadati</taxon>
        <taxon>Pseudomonadota</taxon>
        <taxon>Betaproteobacteria</taxon>
        <taxon>Burkholderiales</taxon>
        <taxon>Burkholderiaceae</taxon>
        <taxon>Pandoraea</taxon>
    </lineage>
</organism>
<dbReference type="Proteomes" id="UP000405357">
    <property type="component" value="Unassembled WGS sequence"/>
</dbReference>
<protein>
    <recommendedName>
        <fullName evidence="1">Restriction endonuclease type IV Mrr domain-containing protein</fullName>
    </recommendedName>
</protein>
<evidence type="ECO:0000313" key="2">
    <source>
        <dbReference type="EMBL" id="VVD67732.1"/>
    </source>
</evidence>
<dbReference type="InterPro" id="IPR007560">
    <property type="entry name" value="Restrct_endonuc_IV_Mrr"/>
</dbReference>
<keyword evidence="3" id="KW-1185">Reference proteome</keyword>
<dbReference type="Pfam" id="PF04471">
    <property type="entry name" value="Mrr_cat"/>
    <property type="match status" value="1"/>
</dbReference>
<evidence type="ECO:0000313" key="3">
    <source>
        <dbReference type="Proteomes" id="UP000405357"/>
    </source>
</evidence>
<gene>
    <name evidence="2" type="ORF">PSO31014_00433</name>
</gene>
<dbReference type="EMBL" id="CABPSG010000001">
    <property type="protein sequence ID" value="VVD67732.1"/>
    <property type="molecule type" value="Genomic_DNA"/>
</dbReference>
<comment type="caution">
    <text evidence="2">The sequence shown here is derived from an EMBL/GenBank/DDBJ whole genome shotgun (WGS) entry which is preliminary data.</text>
</comment>
<evidence type="ECO:0000259" key="1">
    <source>
        <dbReference type="Pfam" id="PF04471"/>
    </source>
</evidence>
<dbReference type="InterPro" id="IPR011856">
    <property type="entry name" value="tRNA_endonuc-like_dom_sf"/>
</dbReference>
<proteinExistence type="predicted"/>
<name>A0ABY6VN58_9BURK</name>